<evidence type="ECO:0000313" key="1">
    <source>
        <dbReference type="EMBL" id="AJA32518.1"/>
    </source>
</evidence>
<dbReference type="EMBL" id="KJ210790">
    <property type="protein sequence ID" value="AJA32518.1"/>
    <property type="molecule type" value="mRNA"/>
</dbReference>
<reference evidence="1" key="1">
    <citation type="journal article" date="2015" name="Parasitol. Res.">
        <title>Morphological and molecular characterization of Nosema pernyi, a microsporidian parasite in Antheraea pernyi.</title>
        <authorList>
            <person name="Wang Y."/>
            <person name="Liu W."/>
            <person name="Jiang Y."/>
            <person name="Huang L."/>
            <person name="Irfan M."/>
            <person name="Shi S."/>
            <person name="Yang R."/>
            <person name="Qin L."/>
        </authorList>
    </citation>
    <scope>NUCLEOTIDE SEQUENCE</scope>
</reference>
<proteinExistence type="evidence at transcript level"/>
<sequence length="317" mass="37163">MSYRVNSADSFMINGRYKKINPKAYPTSDERNKFNKIAQEGDKAVLTAYPYPEHFSLEPEWHFTLCDNVYFNLWKIRVNVCEYYKKNKQDDMVGLVTPPDGAKVDRFFRRVPNMSDDDYKKLFFDTDENGKGWASAATKFIDIVLMLIDKPEECKLKDGKLPEKFQKDLESFVSQLGYSDEDMKNIADEIPNFFIQFGKAFPTVIHSTIYSRFYYFFLFLTINGNFDFSEIEKSEGMKLEEFNRQTMKVMATVFAQIFSKVYEENYNYENKDAGFMDKVLSYFSVSDNIDNVRYQSKNIETVKKVLTHNKTLLSSSN</sequence>
<protein>
    <submittedName>
        <fullName evidence="1">Putative spore wall protein</fullName>
    </submittedName>
</protein>
<accession>A0A0N7AC01</accession>
<dbReference type="AlphaFoldDB" id="A0A0N7AC01"/>
<name>A0A0N7AC01_9MICR</name>
<organism evidence="1">
    <name type="scientific">Nosema pernyi</name>
    <dbReference type="NCBI Taxonomy" id="1112939"/>
    <lineage>
        <taxon>Eukaryota</taxon>
        <taxon>Fungi</taxon>
        <taxon>Fungi incertae sedis</taxon>
        <taxon>Microsporidia</taxon>
        <taxon>Nosematidae</taxon>
        <taxon>Nosema</taxon>
    </lineage>
</organism>